<accession>A0ABY9EEB7</accession>
<organism evidence="3 4">
    <name type="scientific">Microbulbifer spongiae</name>
    <dbReference type="NCBI Taxonomy" id="2944933"/>
    <lineage>
        <taxon>Bacteria</taxon>
        <taxon>Pseudomonadati</taxon>
        <taxon>Pseudomonadota</taxon>
        <taxon>Gammaproteobacteria</taxon>
        <taxon>Cellvibrionales</taxon>
        <taxon>Microbulbiferaceae</taxon>
        <taxon>Microbulbifer</taxon>
    </lineage>
</organism>
<name>A0ABY9EEB7_9GAMM</name>
<proteinExistence type="predicted"/>
<keyword evidence="2" id="KW-0812">Transmembrane</keyword>
<dbReference type="Proteomes" id="UP001321520">
    <property type="component" value="Chromosome"/>
</dbReference>
<keyword evidence="2" id="KW-0472">Membrane</keyword>
<feature type="region of interest" description="Disordered" evidence="1">
    <location>
        <begin position="167"/>
        <end position="186"/>
    </location>
</feature>
<feature type="transmembrane region" description="Helical" evidence="2">
    <location>
        <begin position="42"/>
        <end position="61"/>
    </location>
</feature>
<evidence type="ECO:0000313" key="3">
    <source>
        <dbReference type="EMBL" id="WKD51315.1"/>
    </source>
</evidence>
<keyword evidence="2" id="KW-1133">Transmembrane helix</keyword>
<dbReference type="EMBL" id="CP098023">
    <property type="protein sequence ID" value="WKD51315.1"/>
    <property type="molecule type" value="Genomic_DNA"/>
</dbReference>
<dbReference type="Pfam" id="PF14316">
    <property type="entry name" value="DUF4381"/>
    <property type="match status" value="1"/>
</dbReference>
<evidence type="ECO:0000256" key="1">
    <source>
        <dbReference type="SAM" id="MobiDB-lite"/>
    </source>
</evidence>
<protein>
    <submittedName>
        <fullName evidence="3">DUF4381 domain-containing protein</fullName>
    </submittedName>
</protein>
<keyword evidence="4" id="KW-1185">Reference proteome</keyword>
<dbReference type="RefSeq" id="WP_301418473.1">
    <property type="nucleotide sequence ID" value="NZ_CP098023.1"/>
</dbReference>
<evidence type="ECO:0000256" key="2">
    <source>
        <dbReference type="SAM" id="Phobius"/>
    </source>
</evidence>
<reference evidence="3 4" key="1">
    <citation type="submission" date="2022-05" db="EMBL/GenBank/DDBJ databases">
        <title>Microbulbifer sp. nov., isolated from sponge.</title>
        <authorList>
            <person name="Gao L."/>
        </authorList>
    </citation>
    <scope>NUCLEOTIDE SEQUENCE [LARGE SCALE GENOMIC DNA]</scope>
    <source>
        <strain evidence="3 4">MI-G</strain>
    </source>
</reference>
<sequence length="186" mass="20760">MLRGTKRQQTPAPSPQARELLAQLHDIREPASVSWWPPAPGWWLLAALISACLVGVCLGIVRRRIKARRNRYRVEAVALLRAVDTSQSTASAEMNEILKRVAVTSFGRMQCANLTGPQWLTFLQNTAPLPCPSDARQVLLEQLYRGTDDPEKNNVLREYAIGWVEQHGHPAQGMSSAEPNRETGRV</sequence>
<dbReference type="InterPro" id="IPR025489">
    <property type="entry name" value="DUF4381"/>
</dbReference>
<evidence type="ECO:0000313" key="4">
    <source>
        <dbReference type="Proteomes" id="UP001321520"/>
    </source>
</evidence>
<gene>
    <name evidence="3" type="ORF">M8T91_07820</name>
</gene>